<dbReference type="EMBL" id="BMMH01000030">
    <property type="protein sequence ID" value="GGL42233.1"/>
    <property type="molecule type" value="Genomic_DNA"/>
</dbReference>
<name>A0A917RWK7_9NOCA</name>
<evidence type="ECO:0000313" key="1">
    <source>
        <dbReference type="EMBL" id="GGL42233.1"/>
    </source>
</evidence>
<reference evidence="1" key="2">
    <citation type="submission" date="2020-09" db="EMBL/GenBank/DDBJ databases">
        <authorList>
            <person name="Sun Q."/>
            <person name="Zhou Y."/>
        </authorList>
    </citation>
    <scope>NUCLEOTIDE SEQUENCE</scope>
    <source>
        <strain evidence="1">CGMCC 4.3508</strain>
    </source>
</reference>
<accession>A0A917RWK7</accession>
<proteinExistence type="predicted"/>
<sequence length="54" mass="5666">MSKSLVWGLALESAVGSVAVVIVVPLFEFGVEDVYVVDDDAIEKSIELLGADAV</sequence>
<dbReference type="Proteomes" id="UP000638263">
    <property type="component" value="Unassembled WGS sequence"/>
</dbReference>
<protein>
    <submittedName>
        <fullName evidence="1">Uncharacterized protein</fullName>
    </submittedName>
</protein>
<gene>
    <name evidence="1" type="ORF">GCM10011588_66250</name>
</gene>
<comment type="caution">
    <text evidence="1">The sequence shown here is derived from an EMBL/GenBank/DDBJ whole genome shotgun (WGS) entry which is preliminary data.</text>
</comment>
<keyword evidence="2" id="KW-1185">Reference proteome</keyword>
<reference evidence="1" key="1">
    <citation type="journal article" date="2014" name="Int. J. Syst. Evol. Microbiol.">
        <title>Complete genome sequence of Corynebacterium casei LMG S-19264T (=DSM 44701T), isolated from a smear-ripened cheese.</title>
        <authorList>
            <consortium name="US DOE Joint Genome Institute (JGI-PGF)"/>
            <person name="Walter F."/>
            <person name="Albersmeier A."/>
            <person name="Kalinowski J."/>
            <person name="Ruckert C."/>
        </authorList>
    </citation>
    <scope>NUCLEOTIDE SEQUENCE</scope>
    <source>
        <strain evidence="1">CGMCC 4.3508</strain>
    </source>
</reference>
<dbReference type="AlphaFoldDB" id="A0A917RWK7"/>
<organism evidence="1 2">
    <name type="scientific">Nocardia jinanensis</name>
    <dbReference type="NCBI Taxonomy" id="382504"/>
    <lineage>
        <taxon>Bacteria</taxon>
        <taxon>Bacillati</taxon>
        <taxon>Actinomycetota</taxon>
        <taxon>Actinomycetes</taxon>
        <taxon>Mycobacteriales</taxon>
        <taxon>Nocardiaceae</taxon>
        <taxon>Nocardia</taxon>
    </lineage>
</organism>
<evidence type="ECO:0000313" key="2">
    <source>
        <dbReference type="Proteomes" id="UP000638263"/>
    </source>
</evidence>